<dbReference type="InterPro" id="IPR018488">
    <property type="entry name" value="cNMP-bd_CS"/>
</dbReference>
<keyword evidence="9" id="KW-0739">Sodium transport</keyword>
<feature type="transmembrane region" description="Helical" evidence="10">
    <location>
        <begin position="6"/>
        <end position="27"/>
    </location>
</feature>
<feature type="domain" description="Cyclic nucleotide-binding" evidence="11">
    <location>
        <begin position="710"/>
        <end position="811"/>
    </location>
</feature>
<dbReference type="Gene3D" id="6.10.140.1330">
    <property type="match status" value="1"/>
</dbReference>
<feature type="transmembrane region" description="Helical" evidence="10">
    <location>
        <begin position="290"/>
        <end position="308"/>
    </location>
</feature>
<evidence type="ECO:0000256" key="8">
    <source>
        <dbReference type="ARBA" id="ARBA00023136"/>
    </source>
</evidence>
<feature type="transmembrane region" description="Helical" evidence="10">
    <location>
        <begin position="383"/>
        <end position="403"/>
    </location>
</feature>
<dbReference type="AlphaFoldDB" id="A0A1E3X6Y4"/>
<keyword evidence="3" id="KW-1003">Cell membrane</keyword>
<evidence type="ECO:0000259" key="11">
    <source>
        <dbReference type="PROSITE" id="PS50042"/>
    </source>
</evidence>
<dbReference type="GO" id="GO:0005886">
    <property type="term" value="C:plasma membrane"/>
    <property type="evidence" value="ECO:0007669"/>
    <property type="project" value="UniProtKB-SubCell"/>
</dbReference>
<dbReference type="GO" id="GO:0051453">
    <property type="term" value="P:regulation of intracellular pH"/>
    <property type="evidence" value="ECO:0007669"/>
    <property type="project" value="TreeGrafter"/>
</dbReference>
<dbReference type="PANTHER" id="PTHR10110">
    <property type="entry name" value="SODIUM/HYDROGEN EXCHANGER"/>
    <property type="match status" value="1"/>
</dbReference>
<gene>
    <name evidence="12" type="primary">nha_2</name>
    <name evidence="12" type="ORF">SCARUB_03475</name>
</gene>
<evidence type="ECO:0000313" key="13">
    <source>
        <dbReference type="Proteomes" id="UP000094056"/>
    </source>
</evidence>
<dbReference type="PROSITE" id="PS50042">
    <property type="entry name" value="CNMP_BINDING_3"/>
    <property type="match status" value="1"/>
</dbReference>
<keyword evidence="4 10" id="KW-0812">Transmembrane</keyword>
<dbReference type="CDD" id="cd00038">
    <property type="entry name" value="CAP_ED"/>
    <property type="match status" value="1"/>
</dbReference>
<comment type="caution">
    <text evidence="12">The sequence shown here is derived from an EMBL/GenBank/DDBJ whole genome shotgun (WGS) entry which is preliminary data.</text>
</comment>
<dbReference type="InterPro" id="IPR014710">
    <property type="entry name" value="RmlC-like_jellyroll"/>
</dbReference>
<sequence length="834" mass="92541">MEHGASHIAELVWVITGLMLIAAAILAFTKYIKLPFTVTLVIVGIGLAYLAKGGPGFLRPIVDYEISPEVILYVFLPALVFESAFNIEARQLRHNLLPILTLAIPGLLLSTFIIGVFIWIVTSIIFSTHIPLPAALLLGAILSATDPVAVIAIFKQLGAPKSLTILVEGESLFNDATSIVTAKIILAVALAGYLTTQTALGGVIEFFSVFFGGILVGWIAAIIVGLILGRVESDPFIEISLTTVLAYFSFLIAEEVFHVSGVMATVAAGVTMGGWGRAKISPSVAGYLEHFWEFMAYISNALIFLLVGLRVDLSSLVNSIGLMVIVLIAMLVSRMAVVFGLVPIVGKLPNSQPISKGYQAVMFWGGLRGAIALAIVLHLPRDFAYAETFVALVMGAVLFTLLVQGLTIEKLVGFLGLNQPSLSDRLAKAEGVLSAKRRAKHRIPELQAGGFFSARIANMMQERYDRSIQGILEQIETLRERELDNKEEYRLLFLRGLALEKSQYYEMFSRGHLTESAYRDLDHSTNVQIDSLRDSGNIPAYTLYPIHEKHYLNTLMQFMERTPGLSFLLEQIRSRQISRDYEKTWGRQQGSNHVLMEIDEIVKTESIQSEIVERVSGHYQQWSEAASKRIDVTTEQFPEFVTAMQEQLATRLAVHAEREAIDEKARSGSIPNGVAEVMRDELAEELHDLRGSEVKRLHVEPNELLRKVPFFQEMPIEEFTGVANKLHQRTFPSGQAIIKQGEKGRSLFLIARGVIRVSRKEKGVERDLATLMAGDFFGEMALLHHEPGTATCKAVTPCALYELRRDDFDELCTKYPMILKALEKADQERAEKLH</sequence>
<dbReference type="PROSITE" id="PS00888">
    <property type="entry name" value="CNMP_BINDING_1"/>
    <property type="match status" value="1"/>
</dbReference>
<keyword evidence="7" id="KW-0406">Ion transport</keyword>
<dbReference type="PATRIC" id="fig|1872076.5.peg.4134"/>
<keyword evidence="5 10" id="KW-1133">Transmembrane helix</keyword>
<dbReference type="GO" id="GO:0015386">
    <property type="term" value="F:potassium:proton antiporter activity"/>
    <property type="evidence" value="ECO:0007669"/>
    <property type="project" value="TreeGrafter"/>
</dbReference>
<dbReference type="EMBL" id="MAYW01000120">
    <property type="protein sequence ID" value="ODS31398.1"/>
    <property type="molecule type" value="Genomic_DNA"/>
</dbReference>
<dbReference type="InterPro" id="IPR018490">
    <property type="entry name" value="cNMP-bd_dom_sf"/>
</dbReference>
<feature type="transmembrane region" description="Helical" evidence="10">
    <location>
        <begin position="70"/>
        <end position="87"/>
    </location>
</feature>
<keyword evidence="2" id="KW-0813">Transport</keyword>
<dbReference type="Proteomes" id="UP000094056">
    <property type="component" value="Unassembled WGS sequence"/>
</dbReference>
<dbReference type="Pfam" id="PF00027">
    <property type="entry name" value="cNMP_binding"/>
    <property type="match status" value="1"/>
</dbReference>
<evidence type="ECO:0000256" key="9">
    <source>
        <dbReference type="ARBA" id="ARBA00023201"/>
    </source>
</evidence>
<feature type="transmembrane region" description="Helical" evidence="10">
    <location>
        <begin position="259"/>
        <end position="278"/>
    </location>
</feature>
<organism evidence="12 13">
    <name type="scientific">Candidatus Scalindua rubra</name>
    <dbReference type="NCBI Taxonomy" id="1872076"/>
    <lineage>
        <taxon>Bacteria</taxon>
        <taxon>Pseudomonadati</taxon>
        <taxon>Planctomycetota</taxon>
        <taxon>Candidatus Brocadiia</taxon>
        <taxon>Candidatus Brocadiales</taxon>
        <taxon>Candidatus Scalinduaceae</taxon>
        <taxon>Candidatus Scalindua</taxon>
    </lineage>
</organism>
<feature type="transmembrane region" description="Helical" evidence="10">
    <location>
        <begin position="206"/>
        <end position="228"/>
    </location>
</feature>
<feature type="transmembrane region" description="Helical" evidence="10">
    <location>
        <begin position="357"/>
        <end position="377"/>
    </location>
</feature>
<reference evidence="12 13" key="1">
    <citation type="submission" date="2016-07" db="EMBL/GenBank/DDBJ databases">
        <title>Draft genome of Scalindua rubra, obtained from a brine-seawater interface in the Red Sea, sheds light on salt adaptation in anammox bacteria.</title>
        <authorList>
            <person name="Speth D.R."/>
            <person name="Lagkouvardos I."/>
            <person name="Wang Y."/>
            <person name="Qian P.-Y."/>
            <person name="Dutilh B.E."/>
            <person name="Jetten M.S."/>
        </authorList>
    </citation>
    <scope>NUCLEOTIDE SEQUENCE [LARGE SCALE GENOMIC DNA]</scope>
    <source>
        <strain evidence="12">BSI-1</strain>
    </source>
</reference>
<feature type="transmembrane region" description="Helical" evidence="10">
    <location>
        <begin position="175"/>
        <end position="194"/>
    </location>
</feature>
<evidence type="ECO:0000313" key="12">
    <source>
        <dbReference type="EMBL" id="ODS31398.1"/>
    </source>
</evidence>
<evidence type="ECO:0000256" key="5">
    <source>
        <dbReference type="ARBA" id="ARBA00022989"/>
    </source>
</evidence>
<dbReference type="PANTHER" id="PTHR10110:SF86">
    <property type="entry name" value="SODIUM_HYDROGEN EXCHANGER 7"/>
    <property type="match status" value="1"/>
</dbReference>
<dbReference type="Gene3D" id="2.60.120.10">
    <property type="entry name" value="Jelly Rolls"/>
    <property type="match status" value="1"/>
</dbReference>
<evidence type="ECO:0000256" key="1">
    <source>
        <dbReference type="ARBA" id="ARBA00004651"/>
    </source>
</evidence>
<feature type="transmembrane region" description="Helical" evidence="10">
    <location>
        <begin position="99"/>
        <end position="126"/>
    </location>
</feature>
<evidence type="ECO:0000256" key="3">
    <source>
        <dbReference type="ARBA" id="ARBA00022475"/>
    </source>
</evidence>
<comment type="subcellular location">
    <subcellularLocation>
        <location evidence="1">Cell membrane</location>
        <topology evidence="1">Multi-pass membrane protein</topology>
    </subcellularLocation>
</comment>
<evidence type="ECO:0000256" key="4">
    <source>
        <dbReference type="ARBA" id="ARBA00022692"/>
    </source>
</evidence>
<dbReference type="Pfam" id="PF00999">
    <property type="entry name" value="Na_H_Exchanger"/>
    <property type="match status" value="1"/>
</dbReference>
<feature type="transmembrane region" description="Helical" evidence="10">
    <location>
        <begin position="34"/>
        <end position="50"/>
    </location>
</feature>
<dbReference type="GO" id="GO:0098719">
    <property type="term" value="P:sodium ion import across plasma membrane"/>
    <property type="evidence" value="ECO:0007669"/>
    <property type="project" value="TreeGrafter"/>
</dbReference>
<keyword evidence="8 10" id="KW-0472">Membrane</keyword>
<dbReference type="SUPFAM" id="SSF51206">
    <property type="entry name" value="cAMP-binding domain-like"/>
    <property type="match status" value="1"/>
</dbReference>
<proteinExistence type="predicted"/>
<evidence type="ECO:0000256" key="2">
    <source>
        <dbReference type="ARBA" id="ARBA00022448"/>
    </source>
</evidence>
<keyword evidence="6" id="KW-0915">Sodium</keyword>
<dbReference type="InterPro" id="IPR006153">
    <property type="entry name" value="Cation/H_exchanger_TM"/>
</dbReference>
<dbReference type="SMART" id="SM00100">
    <property type="entry name" value="cNMP"/>
    <property type="match status" value="1"/>
</dbReference>
<feature type="transmembrane region" description="Helical" evidence="10">
    <location>
        <begin position="132"/>
        <end position="154"/>
    </location>
</feature>
<feature type="transmembrane region" description="Helical" evidence="10">
    <location>
        <begin position="320"/>
        <end position="345"/>
    </location>
</feature>
<evidence type="ECO:0000256" key="10">
    <source>
        <dbReference type="SAM" id="Phobius"/>
    </source>
</evidence>
<name>A0A1E3X6Y4_9BACT</name>
<evidence type="ECO:0000256" key="6">
    <source>
        <dbReference type="ARBA" id="ARBA00023053"/>
    </source>
</evidence>
<dbReference type="InterPro" id="IPR000595">
    <property type="entry name" value="cNMP-bd_dom"/>
</dbReference>
<dbReference type="GO" id="GO:0015385">
    <property type="term" value="F:sodium:proton antiporter activity"/>
    <property type="evidence" value="ECO:0007669"/>
    <property type="project" value="InterPro"/>
</dbReference>
<accession>A0A1E3X6Y4</accession>
<dbReference type="InterPro" id="IPR018422">
    <property type="entry name" value="Cation/H_exchanger_CPA1"/>
</dbReference>
<evidence type="ECO:0000256" key="7">
    <source>
        <dbReference type="ARBA" id="ARBA00023065"/>
    </source>
</evidence>
<protein>
    <submittedName>
        <fullName evidence="12">Na+/H+ antiporter (CPA1 family)</fullName>
    </submittedName>
</protein>